<proteinExistence type="predicted"/>
<reference evidence="2 3" key="1">
    <citation type="submission" date="2016-04" db="EMBL/GenBank/DDBJ databases">
        <authorList>
            <person name="Evans L.H."/>
            <person name="Alamgir A."/>
            <person name="Owens N."/>
            <person name="Weber N.D."/>
            <person name="Virtaneva K."/>
            <person name="Barbian K."/>
            <person name="Babar A."/>
            <person name="Rosenke K."/>
        </authorList>
    </citation>
    <scope>NUCLEOTIDE SEQUENCE [LARGE SCALE GENOMIC DNA]</scope>
    <source>
        <strain evidence="2 3">IFM 0406</strain>
    </source>
</reference>
<dbReference type="AlphaFoldDB" id="A0A164P8H5"/>
<feature type="region of interest" description="Disordered" evidence="1">
    <location>
        <begin position="284"/>
        <end position="311"/>
    </location>
</feature>
<feature type="region of interest" description="Disordered" evidence="1">
    <location>
        <begin position="349"/>
        <end position="370"/>
    </location>
</feature>
<evidence type="ECO:0000313" key="2">
    <source>
        <dbReference type="EMBL" id="KZM75252.1"/>
    </source>
</evidence>
<keyword evidence="3" id="KW-1185">Reference proteome</keyword>
<organism evidence="2 3">
    <name type="scientific">Nocardia terpenica</name>
    <dbReference type="NCBI Taxonomy" id="455432"/>
    <lineage>
        <taxon>Bacteria</taxon>
        <taxon>Bacillati</taxon>
        <taxon>Actinomycetota</taxon>
        <taxon>Actinomycetes</taxon>
        <taxon>Mycobacteriales</taxon>
        <taxon>Nocardiaceae</taxon>
        <taxon>Nocardia</taxon>
    </lineage>
</organism>
<gene>
    <name evidence="2" type="ORF">AWN90_17735</name>
</gene>
<sequence>MKVDPDALRGWAKWLDGLAGEIKDLGNGVTAPTDASDPFPGTDLAGSVSAARDQVESALTFFSSRPQEMSEIAKGAGADSAAARVNAEKMAGSHLMDKVGNLRTVSTTHQGELAHAKQFVIDKRNLIQGMGFEVADDGTVTSVAKQQALKAAAGRNPTSDPGYLTKALIDVEYEAAQQQLAMVSALQNADNTATAAKAAIDVAKAELAHVAFFEMPPQGIRALFPGLLHPDTAKPEELPPILGDAMKLEQGIPLTVTNSDGSTKTVTPNPDGTLTVATSVQQPDGSTITTETTGHNPPVTTVTKPRPDGSGIVDMTITGPDGKQQQLQKIPDGNGKTSTYAMNVDGSRGAKVSESYPQNGGTVTDKYGPNGVIDRQWQRSDGFRAFEQYAQGADGQSHLVGTANSAGLQSQMQQDGTVKTTYPDGRTAQTAQLADGRIVTKFQDGSVLQYDPSQAPPNTPKQTIWDDVKSFTGSEWNSLYGSTKDTVGTHPLATEFSAAAAGGAEWVKAGGESMASQAGAAMADSHINQMRALQMLDSGTPGAGHAFAGAMDSATDAASKAQLGQLLKMDSKALGGLPLGAAVNAYVNWDDWAHHNKPGDEAIANAAGGTVGGWAGALLGAELGGAACAAGGPIGSAFCAGVGAALLGFGGGAGGAWAAEQPFK</sequence>
<accession>A0A164P8H5</accession>
<feature type="compositionally biased region" description="Polar residues" evidence="1">
    <location>
        <begin position="284"/>
        <end position="303"/>
    </location>
</feature>
<name>A0A164P8H5_9NOCA</name>
<dbReference type="Gene3D" id="3.90.930.1">
    <property type="match status" value="1"/>
</dbReference>
<evidence type="ECO:0000256" key="1">
    <source>
        <dbReference type="SAM" id="MobiDB-lite"/>
    </source>
</evidence>
<evidence type="ECO:0000313" key="3">
    <source>
        <dbReference type="Proteomes" id="UP000076512"/>
    </source>
</evidence>
<dbReference type="EMBL" id="LWGR01000003">
    <property type="protein sequence ID" value="KZM75252.1"/>
    <property type="molecule type" value="Genomic_DNA"/>
</dbReference>
<comment type="caution">
    <text evidence="2">The sequence shown here is derived from an EMBL/GenBank/DDBJ whole genome shotgun (WGS) entry which is preliminary data.</text>
</comment>
<protein>
    <submittedName>
        <fullName evidence="2">Uncharacterized protein</fullName>
    </submittedName>
</protein>
<dbReference type="Proteomes" id="UP000076512">
    <property type="component" value="Unassembled WGS sequence"/>
</dbReference>
<feature type="region of interest" description="Disordered" evidence="1">
    <location>
        <begin position="317"/>
        <end position="336"/>
    </location>
</feature>